<dbReference type="AlphaFoldDB" id="A0AAD7PT56"/>
<feature type="compositionally biased region" description="Basic residues" evidence="1">
    <location>
        <begin position="110"/>
        <end position="123"/>
    </location>
</feature>
<feature type="region of interest" description="Disordered" evidence="1">
    <location>
        <begin position="85"/>
        <end position="123"/>
    </location>
</feature>
<sequence>MDQNCPSPMTEKLSKTLRLIGFVIQNGVSKTKVMHDNMDIMMKRGKVLGKAFNDLMVRHHTALSCRPRDPHVSFISPTSLEYQFSCTSSPPRPRYGSHVSKRRESTTHQYSRRKHHDSRLTHAPHRHSIDVSASLLGRVNITDHEEEEEEEEYQVDKAAEEFIARFYRELRMQKWLAACEAPDYYV</sequence>
<evidence type="ECO:0000313" key="3">
    <source>
        <dbReference type="Proteomes" id="UP001163823"/>
    </source>
</evidence>
<evidence type="ECO:0000256" key="1">
    <source>
        <dbReference type="SAM" id="MobiDB-lite"/>
    </source>
</evidence>
<dbReference type="KEGG" id="qsa:O6P43_015482"/>
<dbReference type="Proteomes" id="UP001163823">
    <property type="component" value="Chromosome 6"/>
</dbReference>
<evidence type="ECO:0000313" key="2">
    <source>
        <dbReference type="EMBL" id="KAJ7965925.1"/>
    </source>
</evidence>
<comment type="caution">
    <text evidence="2">The sequence shown here is derived from an EMBL/GenBank/DDBJ whole genome shotgun (WGS) entry which is preliminary data.</text>
</comment>
<dbReference type="EMBL" id="JARAOO010000006">
    <property type="protein sequence ID" value="KAJ7965925.1"/>
    <property type="molecule type" value="Genomic_DNA"/>
</dbReference>
<dbReference type="Pfam" id="PF05553">
    <property type="entry name" value="DUF761"/>
    <property type="match status" value="1"/>
</dbReference>
<keyword evidence="3" id="KW-1185">Reference proteome</keyword>
<name>A0AAD7PT56_QUISA</name>
<accession>A0AAD7PT56</accession>
<dbReference type="PANTHER" id="PTHR33265:SF52">
    <property type="entry name" value="DUF761 DOMAIN PROTEIN"/>
    <property type="match status" value="1"/>
</dbReference>
<protein>
    <submittedName>
        <fullName evidence="2">Avr9/Cf-9 rapidly elicited protein</fullName>
    </submittedName>
</protein>
<organism evidence="2 3">
    <name type="scientific">Quillaja saponaria</name>
    <name type="common">Soap bark tree</name>
    <dbReference type="NCBI Taxonomy" id="32244"/>
    <lineage>
        <taxon>Eukaryota</taxon>
        <taxon>Viridiplantae</taxon>
        <taxon>Streptophyta</taxon>
        <taxon>Embryophyta</taxon>
        <taxon>Tracheophyta</taxon>
        <taxon>Spermatophyta</taxon>
        <taxon>Magnoliopsida</taxon>
        <taxon>eudicotyledons</taxon>
        <taxon>Gunneridae</taxon>
        <taxon>Pentapetalae</taxon>
        <taxon>rosids</taxon>
        <taxon>fabids</taxon>
        <taxon>Fabales</taxon>
        <taxon>Quillajaceae</taxon>
        <taxon>Quillaja</taxon>
    </lineage>
</organism>
<gene>
    <name evidence="2" type="ORF">O6P43_015482</name>
</gene>
<proteinExistence type="predicted"/>
<dbReference type="PANTHER" id="PTHR33265">
    <property type="entry name" value="AVR9/CF-9 RAPIDLY ELICITED PROTEIN-RELATED"/>
    <property type="match status" value="1"/>
</dbReference>
<reference evidence="2" key="1">
    <citation type="journal article" date="2023" name="Science">
        <title>Elucidation of the pathway for biosynthesis of saponin adjuvants from the soapbark tree.</title>
        <authorList>
            <person name="Reed J."/>
            <person name="Orme A."/>
            <person name="El-Demerdash A."/>
            <person name="Owen C."/>
            <person name="Martin L.B.B."/>
            <person name="Misra R.C."/>
            <person name="Kikuchi S."/>
            <person name="Rejzek M."/>
            <person name="Martin A.C."/>
            <person name="Harkess A."/>
            <person name="Leebens-Mack J."/>
            <person name="Louveau T."/>
            <person name="Stephenson M.J."/>
            <person name="Osbourn A."/>
        </authorList>
    </citation>
    <scope>NUCLEOTIDE SEQUENCE</scope>
    <source>
        <strain evidence="2">S10</strain>
    </source>
</reference>
<dbReference type="InterPro" id="IPR008480">
    <property type="entry name" value="DUF761_pln"/>
</dbReference>